<proteinExistence type="predicted"/>
<dbReference type="GO" id="GO:0071209">
    <property type="term" value="F:U7 snRNA binding"/>
    <property type="evidence" value="ECO:0007669"/>
    <property type="project" value="TreeGrafter"/>
</dbReference>
<dbReference type="Pfam" id="PF01423">
    <property type="entry name" value="LSM"/>
    <property type="match status" value="1"/>
</dbReference>
<dbReference type="PANTHER" id="PTHR21196">
    <property type="entry name" value="U7 SNRNA-ASSOCIATED SM-LIKE PROTEIN LSM10"/>
    <property type="match status" value="1"/>
</dbReference>
<dbReference type="GO" id="GO:0016604">
    <property type="term" value="C:nuclear body"/>
    <property type="evidence" value="ECO:0007669"/>
    <property type="project" value="TreeGrafter"/>
</dbReference>
<name>A0AAV7I462_COTGL</name>
<comment type="caution">
    <text evidence="2">The sequence shown here is derived from an EMBL/GenBank/DDBJ whole genome shotgun (WGS) entry which is preliminary data.</text>
</comment>
<dbReference type="SUPFAM" id="SSF50182">
    <property type="entry name" value="Sm-like ribonucleoproteins"/>
    <property type="match status" value="1"/>
</dbReference>
<evidence type="ECO:0000259" key="1">
    <source>
        <dbReference type="PROSITE" id="PS52002"/>
    </source>
</evidence>
<dbReference type="GO" id="GO:0071254">
    <property type="term" value="C:cytoplasmic U snRNP body"/>
    <property type="evidence" value="ECO:0007669"/>
    <property type="project" value="TreeGrafter"/>
</dbReference>
<accession>A0AAV7I462</accession>
<dbReference type="CDD" id="cd01733">
    <property type="entry name" value="LSm10"/>
    <property type="match status" value="1"/>
</dbReference>
<dbReference type="AlphaFoldDB" id="A0AAV7I462"/>
<dbReference type="SMART" id="SM00651">
    <property type="entry name" value="Sm"/>
    <property type="match status" value="1"/>
</dbReference>
<dbReference type="InterPro" id="IPR001163">
    <property type="entry name" value="Sm_dom_euk/arc"/>
</dbReference>
<dbReference type="InterPro" id="IPR052840">
    <property type="entry name" value="U7_snRNA_Sm-like"/>
</dbReference>
<dbReference type="GO" id="GO:0006398">
    <property type="term" value="P:mRNA 3'-end processing by stem-loop binding and cleavage"/>
    <property type="evidence" value="ECO:0007669"/>
    <property type="project" value="TreeGrafter"/>
</dbReference>
<dbReference type="GO" id="GO:0071208">
    <property type="term" value="F:histone pre-mRNA DCP binding"/>
    <property type="evidence" value="ECO:0007669"/>
    <property type="project" value="TreeGrafter"/>
</dbReference>
<reference evidence="2 3" key="1">
    <citation type="journal article" date="2021" name="J. Hered.">
        <title>A chromosome-level genome assembly of the parasitoid wasp, Cotesia glomerata (Hymenoptera: Braconidae).</title>
        <authorList>
            <person name="Pinto B.J."/>
            <person name="Weis J.J."/>
            <person name="Gamble T."/>
            <person name="Ode P.J."/>
            <person name="Paul R."/>
            <person name="Zaspel J.M."/>
        </authorList>
    </citation>
    <scope>NUCLEOTIDE SEQUENCE [LARGE SCALE GENOMIC DNA]</scope>
    <source>
        <strain evidence="2">CgM1</strain>
    </source>
</reference>
<feature type="domain" description="Sm" evidence="1">
    <location>
        <begin position="18"/>
        <end position="90"/>
    </location>
</feature>
<dbReference type="InterPro" id="IPR010920">
    <property type="entry name" value="LSM_dom_sf"/>
</dbReference>
<dbReference type="Gene3D" id="2.30.30.100">
    <property type="match status" value="1"/>
</dbReference>
<keyword evidence="3" id="KW-1185">Reference proteome</keyword>
<evidence type="ECO:0000313" key="2">
    <source>
        <dbReference type="EMBL" id="KAH0545944.1"/>
    </source>
</evidence>
<dbReference type="Proteomes" id="UP000826195">
    <property type="component" value="Unassembled WGS sequence"/>
</dbReference>
<dbReference type="InterPro" id="IPR047575">
    <property type="entry name" value="Sm"/>
</dbReference>
<dbReference type="EMBL" id="JAHXZJ010002237">
    <property type="protein sequence ID" value="KAH0545944.1"/>
    <property type="molecule type" value="Genomic_DNA"/>
</dbReference>
<dbReference type="PROSITE" id="PS52002">
    <property type="entry name" value="SM"/>
    <property type="match status" value="1"/>
</dbReference>
<evidence type="ECO:0000313" key="3">
    <source>
        <dbReference type="Proteomes" id="UP000826195"/>
    </source>
</evidence>
<sequence>MNPRERISKAEKFALYNNLSILLKAVEGYKTTIDLRNESYVYGTVEETDAFMNVTMKNCFFTNSNGDTVKFDTLFVHSRNIRNVHIPANILKLTCYLDSKPLLLSSLHHMYLDTELPEKIPYLF</sequence>
<dbReference type="PANTHER" id="PTHR21196:SF1">
    <property type="entry name" value="U7 SNRNA-ASSOCIATED SM-LIKE PROTEIN LSM10"/>
    <property type="match status" value="1"/>
</dbReference>
<organism evidence="2 3">
    <name type="scientific">Cotesia glomerata</name>
    <name type="common">Lepidopteran parasitic wasp</name>
    <name type="synonym">Apanteles glomeratus</name>
    <dbReference type="NCBI Taxonomy" id="32391"/>
    <lineage>
        <taxon>Eukaryota</taxon>
        <taxon>Metazoa</taxon>
        <taxon>Ecdysozoa</taxon>
        <taxon>Arthropoda</taxon>
        <taxon>Hexapoda</taxon>
        <taxon>Insecta</taxon>
        <taxon>Pterygota</taxon>
        <taxon>Neoptera</taxon>
        <taxon>Endopterygota</taxon>
        <taxon>Hymenoptera</taxon>
        <taxon>Apocrita</taxon>
        <taxon>Ichneumonoidea</taxon>
        <taxon>Braconidae</taxon>
        <taxon>Microgastrinae</taxon>
        <taxon>Cotesia</taxon>
    </lineage>
</organism>
<gene>
    <name evidence="2" type="ORF">KQX54_004936</name>
</gene>
<protein>
    <recommendedName>
        <fullName evidence="1">Sm domain-containing protein</fullName>
    </recommendedName>
</protein>